<gene>
    <name evidence="2" type="ORF">VNO77_24497</name>
</gene>
<evidence type="ECO:0000256" key="1">
    <source>
        <dbReference type="SAM" id="MobiDB-lite"/>
    </source>
</evidence>
<feature type="region of interest" description="Disordered" evidence="1">
    <location>
        <begin position="92"/>
        <end position="116"/>
    </location>
</feature>
<feature type="compositionally biased region" description="Basic and acidic residues" evidence="1">
    <location>
        <begin position="106"/>
        <end position="116"/>
    </location>
</feature>
<keyword evidence="3" id="KW-1185">Reference proteome</keyword>
<proteinExistence type="predicted"/>
<protein>
    <submittedName>
        <fullName evidence="2">Uncharacterized protein</fullName>
    </submittedName>
</protein>
<feature type="compositionally biased region" description="Polar residues" evidence="1">
    <location>
        <begin position="92"/>
        <end position="104"/>
    </location>
</feature>
<sequence length="144" mass="16960">MEKLEKKEAVAPTRKLNFQYNGSDLYDSFELKQMSFQLNEAIQISKASSPVYQEMTHKLNKAIKGSNASSPGYVFHLNSPFYRRHLNRIYKQSTKTPRRISSPQVPDRRERRRETREKGFVARLWFKVKRGLLGKKHESEEGRN</sequence>
<comment type="caution">
    <text evidence="2">The sequence shown here is derived from an EMBL/GenBank/DDBJ whole genome shotgun (WGS) entry which is preliminary data.</text>
</comment>
<dbReference type="AlphaFoldDB" id="A0AAN9L8W9"/>
<evidence type="ECO:0000313" key="2">
    <source>
        <dbReference type="EMBL" id="KAK7330307.1"/>
    </source>
</evidence>
<reference evidence="2 3" key="1">
    <citation type="submission" date="2024-01" db="EMBL/GenBank/DDBJ databases">
        <title>The genomes of 5 underutilized Papilionoideae crops provide insights into root nodulation and disease resistanc.</title>
        <authorList>
            <person name="Jiang F."/>
        </authorList>
    </citation>
    <scope>NUCLEOTIDE SEQUENCE [LARGE SCALE GENOMIC DNA]</scope>
    <source>
        <strain evidence="2">LVBAO_FW01</strain>
        <tissue evidence="2">Leaves</tissue>
    </source>
</reference>
<accession>A0AAN9L8W9</accession>
<dbReference type="EMBL" id="JAYMYQ010000005">
    <property type="protein sequence ID" value="KAK7330307.1"/>
    <property type="molecule type" value="Genomic_DNA"/>
</dbReference>
<organism evidence="2 3">
    <name type="scientific">Canavalia gladiata</name>
    <name type="common">Sword bean</name>
    <name type="synonym">Dolichos gladiatus</name>
    <dbReference type="NCBI Taxonomy" id="3824"/>
    <lineage>
        <taxon>Eukaryota</taxon>
        <taxon>Viridiplantae</taxon>
        <taxon>Streptophyta</taxon>
        <taxon>Embryophyta</taxon>
        <taxon>Tracheophyta</taxon>
        <taxon>Spermatophyta</taxon>
        <taxon>Magnoliopsida</taxon>
        <taxon>eudicotyledons</taxon>
        <taxon>Gunneridae</taxon>
        <taxon>Pentapetalae</taxon>
        <taxon>rosids</taxon>
        <taxon>fabids</taxon>
        <taxon>Fabales</taxon>
        <taxon>Fabaceae</taxon>
        <taxon>Papilionoideae</taxon>
        <taxon>50 kb inversion clade</taxon>
        <taxon>NPAAA clade</taxon>
        <taxon>indigoferoid/millettioid clade</taxon>
        <taxon>Phaseoleae</taxon>
        <taxon>Canavalia</taxon>
    </lineage>
</organism>
<dbReference type="Proteomes" id="UP001367508">
    <property type="component" value="Unassembled WGS sequence"/>
</dbReference>
<name>A0AAN9L8W9_CANGL</name>
<evidence type="ECO:0000313" key="3">
    <source>
        <dbReference type="Proteomes" id="UP001367508"/>
    </source>
</evidence>